<dbReference type="GO" id="GO:0044545">
    <property type="term" value="C:NSL complex"/>
    <property type="evidence" value="ECO:0007669"/>
    <property type="project" value="TreeGrafter"/>
</dbReference>
<evidence type="ECO:0000256" key="1">
    <source>
        <dbReference type="SAM" id="MobiDB-lite"/>
    </source>
</evidence>
<protein>
    <submittedName>
        <fullName evidence="3">Forkhead-associated (FHA) domain</fullName>
    </submittedName>
</protein>
<dbReference type="Gene3D" id="2.60.200.20">
    <property type="match status" value="1"/>
</dbReference>
<keyword evidence="4" id="KW-1185">Reference proteome</keyword>
<feature type="compositionally biased region" description="Polar residues" evidence="1">
    <location>
        <begin position="472"/>
        <end position="486"/>
    </location>
</feature>
<feature type="compositionally biased region" description="Basic and acidic residues" evidence="1">
    <location>
        <begin position="488"/>
        <end position="512"/>
    </location>
</feature>
<dbReference type="FunFam" id="2.60.200.20:FF:000052">
    <property type="entry name" value="Microspherule protein 1"/>
    <property type="match status" value="1"/>
</dbReference>
<dbReference type="GO" id="GO:0045944">
    <property type="term" value="P:positive regulation of transcription by RNA polymerase II"/>
    <property type="evidence" value="ECO:0007669"/>
    <property type="project" value="TreeGrafter"/>
</dbReference>
<name>A0AAN8W0X4_9MAGN</name>
<evidence type="ECO:0000313" key="3">
    <source>
        <dbReference type="EMBL" id="KAK6939401.1"/>
    </source>
</evidence>
<reference evidence="3 4" key="1">
    <citation type="submission" date="2023-12" db="EMBL/GenBank/DDBJ databases">
        <title>A high-quality genome assembly for Dillenia turbinata (Dilleniales).</title>
        <authorList>
            <person name="Chanderbali A."/>
        </authorList>
    </citation>
    <scope>NUCLEOTIDE SEQUENCE [LARGE SCALE GENOMIC DNA]</scope>
    <source>
        <strain evidence="3">LSX21</strain>
        <tissue evidence="3">Leaf</tissue>
    </source>
</reference>
<dbReference type="SMART" id="SM00240">
    <property type="entry name" value="FHA"/>
    <property type="match status" value="1"/>
</dbReference>
<dbReference type="GO" id="GO:0002151">
    <property type="term" value="F:G-quadruplex RNA binding"/>
    <property type="evidence" value="ECO:0007669"/>
    <property type="project" value="InterPro"/>
</dbReference>
<dbReference type="InterPro" id="IPR037912">
    <property type="entry name" value="MCRS1"/>
</dbReference>
<dbReference type="InterPro" id="IPR025999">
    <property type="entry name" value="MCRS_N"/>
</dbReference>
<dbReference type="EMBL" id="JBAMMX010000005">
    <property type="protein sequence ID" value="KAK6939401.1"/>
    <property type="molecule type" value="Genomic_DNA"/>
</dbReference>
<dbReference type="GO" id="GO:0031011">
    <property type="term" value="C:Ino80 complex"/>
    <property type="evidence" value="ECO:0007669"/>
    <property type="project" value="InterPro"/>
</dbReference>
<dbReference type="PANTHER" id="PTHR13233:SF0">
    <property type="entry name" value="MICROSPHERULE PROTEIN 1"/>
    <property type="match status" value="1"/>
</dbReference>
<dbReference type="SUPFAM" id="SSF49879">
    <property type="entry name" value="SMAD/FHA domain"/>
    <property type="match status" value="1"/>
</dbReference>
<feature type="domain" description="FHA" evidence="2">
    <location>
        <begin position="744"/>
        <end position="800"/>
    </location>
</feature>
<dbReference type="Pfam" id="PF13325">
    <property type="entry name" value="MCRS_N"/>
    <property type="match status" value="1"/>
</dbReference>
<dbReference type="AlphaFoldDB" id="A0AAN8W0X4"/>
<gene>
    <name evidence="3" type="ORF">RJ641_028932</name>
</gene>
<dbReference type="PANTHER" id="PTHR13233">
    <property type="entry name" value="MICROSPHERULE PROTEIN 1"/>
    <property type="match status" value="1"/>
</dbReference>
<feature type="region of interest" description="Disordered" evidence="1">
    <location>
        <begin position="472"/>
        <end position="529"/>
    </location>
</feature>
<evidence type="ECO:0000313" key="4">
    <source>
        <dbReference type="Proteomes" id="UP001370490"/>
    </source>
</evidence>
<organism evidence="3 4">
    <name type="scientific">Dillenia turbinata</name>
    <dbReference type="NCBI Taxonomy" id="194707"/>
    <lineage>
        <taxon>Eukaryota</taxon>
        <taxon>Viridiplantae</taxon>
        <taxon>Streptophyta</taxon>
        <taxon>Embryophyta</taxon>
        <taxon>Tracheophyta</taxon>
        <taxon>Spermatophyta</taxon>
        <taxon>Magnoliopsida</taxon>
        <taxon>eudicotyledons</taxon>
        <taxon>Gunneridae</taxon>
        <taxon>Pentapetalae</taxon>
        <taxon>Dilleniales</taxon>
        <taxon>Dilleniaceae</taxon>
        <taxon>Dillenia</taxon>
    </lineage>
</organism>
<dbReference type="CDD" id="cd22687">
    <property type="entry name" value="FHA_MCRS1"/>
    <property type="match status" value="1"/>
</dbReference>
<comment type="caution">
    <text evidence="3">The sequence shown here is derived from an EMBL/GenBank/DDBJ whole genome shotgun (WGS) entry which is preliminary data.</text>
</comment>
<accession>A0AAN8W0X4</accession>
<sequence length="853" mass="93624">MGALAPITPWIPEDDLLLRNAVEAGASLESLAKGAVQFSRKFTVRELHDRWRSLLFDPSVSVDASSQMTNFEHSPAYLARKNSKEEACVPAKRKVERVRRCYNAMRKKLRSEALASQNLNCLVATGNIDCIGDGDPLTAADAIKKDSISNHFGFLESNFDISHHDFPQIANDGAVVSNVNDIANAFNQRGKNPQVEALSVDENNVPNDLPPHNLFQTGEMEVNPLPEFDSQAFHSPISGCDASFHNLDYSSEVPGLPAWNSIDSLPAPGLQVEDRQRGEAFALPGDVHARNADTSKYDVIYSDSDMKNQMPHGEFQSSASPDGYFTGIPSSLFDFENGEGYLLEDAVGKDVIGKSYYDGLSSLLSDSPNDPNQVQIADTTDPKASLAPDAYSGGPGGVCCEGDGESQHCDKGFATCLEAHLQSSTLVSEPDNPEMYNGVICCVLNTEDTEIPDNDDIILPSERPLPSLSAVTVSGTANRDASNPISRSIKDFSEDKRSSEKEQSLISREKIHPGGPQLSSQTKRPHLPKMVRNYTVWDSGNKHELPESNSTDVASHVDTTSGGSCQKKLANLGTEIVPTAVKQERMDLEVLNTVDPFLEKPCQSSEHLKSYLKEGAGGRKLDIGISIMTQDYQALNTELGSLDTSIPGVINPSASDQEELSEIDNDIPYFSDVESMVLDMELGPDDHNLIHREVSQYQHEEAKRAIIRLEQGAYTYIQRAIASNGAFAILYGRNSKHYIKKAEVFLGRATDDNCVDIDLGKEGRANKISRRQGIIKMENDGCFYLKNLGKSSILVNSKELAPGHRLRLNSGCFVEVRGLSFIFETNQTCVKQYLEELARLRISKEKVRLVAEI</sequence>
<dbReference type="InterPro" id="IPR008984">
    <property type="entry name" value="SMAD_FHA_dom_sf"/>
</dbReference>
<dbReference type="InterPro" id="IPR000253">
    <property type="entry name" value="FHA_dom"/>
</dbReference>
<dbReference type="PROSITE" id="PS50006">
    <property type="entry name" value="FHA_DOMAIN"/>
    <property type="match status" value="1"/>
</dbReference>
<dbReference type="Proteomes" id="UP001370490">
    <property type="component" value="Unassembled WGS sequence"/>
</dbReference>
<evidence type="ECO:0000259" key="2">
    <source>
        <dbReference type="PROSITE" id="PS50006"/>
    </source>
</evidence>
<dbReference type="Pfam" id="PF00498">
    <property type="entry name" value="FHA"/>
    <property type="match status" value="1"/>
</dbReference>
<dbReference type="GO" id="GO:0071339">
    <property type="term" value="C:MLL1 complex"/>
    <property type="evidence" value="ECO:0007669"/>
    <property type="project" value="InterPro"/>
</dbReference>
<proteinExistence type="predicted"/>